<evidence type="ECO:0000313" key="5">
    <source>
        <dbReference type="Proteomes" id="UP000007805"/>
    </source>
</evidence>
<keyword evidence="5" id="KW-1185">Reference proteome</keyword>
<dbReference type="HOGENOM" id="CLU_604132_0_0_1"/>
<dbReference type="Pfam" id="PF04488">
    <property type="entry name" value="Gly_transf_sug"/>
    <property type="match status" value="1"/>
</dbReference>
<protein>
    <submittedName>
        <fullName evidence="4">Uncharacterized protein</fullName>
    </submittedName>
</protein>
<feature type="transmembrane region" description="Helical" evidence="3">
    <location>
        <begin position="34"/>
        <end position="53"/>
    </location>
</feature>
<evidence type="ECO:0000256" key="3">
    <source>
        <dbReference type="SAM" id="Phobius"/>
    </source>
</evidence>
<dbReference type="KEGG" id="cgi:CGB_E4440W"/>
<dbReference type="eggNOG" id="ENOG502S13M">
    <property type="taxonomic scope" value="Eukaryota"/>
</dbReference>
<dbReference type="InterPro" id="IPR029044">
    <property type="entry name" value="Nucleotide-diphossugar_trans"/>
</dbReference>
<feature type="transmembrane region" description="Helical" evidence="3">
    <location>
        <begin position="114"/>
        <end position="132"/>
    </location>
</feature>
<dbReference type="OrthoDB" id="409543at2759"/>
<evidence type="ECO:0000313" key="4">
    <source>
        <dbReference type="EMBL" id="ADV22556.1"/>
    </source>
</evidence>
<dbReference type="PANTHER" id="PTHR46830:SF2">
    <property type="entry name" value="ALPHA-1,4-N-ACETYLGLUCOSAMINYLTRANSFERASE"/>
    <property type="match status" value="1"/>
</dbReference>
<reference key="2">
    <citation type="journal article" date="2011" name="MBio">
        <title>Genome variation in Cryptococcus gattii, an emerging pathogen of immunocompetent hosts.</title>
        <authorList>
            <person name="D'Souza C.A."/>
            <person name="Kronstad J.W."/>
            <person name="Taylor G."/>
            <person name="Warren R."/>
            <person name="Yuen M."/>
            <person name="Hu G."/>
            <person name="Jung W.H."/>
            <person name="Sham A."/>
            <person name="Kidd S.E."/>
            <person name="Tangen K."/>
            <person name="Lee N."/>
            <person name="Zeilmaker T."/>
            <person name="Sawkins J."/>
            <person name="McVicker G."/>
            <person name="Shah S."/>
            <person name="Gnerre S."/>
            <person name="Griggs A."/>
            <person name="Zeng Q."/>
            <person name="Bartlett K."/>
            <person name="Li W."/>
            <person name="Wang X."/>
            <person name="Heitman J."/>
            <person name="Stajich J.E."/>
            <person name="Fraser J.A."/>
            <person name="Meyer W."/>
            <person name="Carter D."/>
            <person name="Schein J."/>
            <person name="Krzywinski M."/>
            <person name="Kwong-Chung K.J."/>
            <person name="Varma A."/>
            <person name="Wang J."/>
            <person name="Brunham R."/>
            <person name="Fyfe M."/>
            <person name="Ouellette B.F.F."/>
            <person name="Siddiqui A."/>
            <person name="Marra M."/>
            <person name="Jones S."/>
            <person name="Holt R."/>
            <person name="Birren B.W."/>
            <person name="Galagan J.E."/>
            <person name="Cuomo C.A."/>
        </authorList>
    </citation>
    <scope>NUCLEOTIDE SEQUENCE</scope>
    <source>
        <strain>WM276</strain>
    </source>
</reference>
<feature type="transmembrane region" description="Helical" evidence="3">
    <location>
        <begin position="59"/>
        <end position="77"/>
    </location>
</feature>
<dbReference type="VEuPathDB" id="FungiDB:CGB_E4440W"/>
<keyword evidence="3" id="KW-0812">Transmembrane</keyword>
<feature type="region of interest" description="Disordered" evidence="2">
    <location>
        <begin position="358"/>
        <end position="432"/>
    </location>
</feature>
<organism evidence="4 5">
    <name type="scientific">Cryptococcus gattii serotype B (strain WM276 / ATCC MYA-4071)</name>
    <name type="common">Filobasidiella gattii</name>
    <name type="synonym">Cryptococcus bacillisporus</name>
    <dbReference type="NCBI Taxonomy" id="367775"/>
    <lineage>
        <taxon>Eukaryota</taxon>
        <taxon>Fungi</taxon>
        <taxon>Dikarya</taxon>
        <taxon>Basidiomycota</taxon>
        <taxon>Agaricomycotina</taxon>
        <taxon>Tremellomycetes</taxon>
        <taxon>Tremellales</taxon>
        <taxon>Cryptococcaceae</taxon>
        <taxon>Cryptococcus</taxon>
        <taxon>Cryptococcus gattii species complex</taxon>
    </lineage>
</organism>
<keyword evidence="3" id="KW-1133">Transmembrane helix</keyword>
<keyword evidence="3" id="KW-0472">Membrane</keyword>
<feature type="transmembrane region" description="Helical" evidence="3">
    <location>
        <begin position="6"/>
        <end position="22"/>
    </location>
</feature>
<dbReference type="GeneID" id="10190613"/>
<dbReference type="EMBL" id="CP000290">
    <property type="protein sequence ID" value="ADV22556.1"/>
    <property type="molecule type" value="Genomic_DNA"/>
</dbReference>
<dbReference type="RefSeq" id="XP_003194343.1">
    <property type="nucleotide sequence ID" value="XM_003194295.1"/>
</dbReference>
<dbReference type="SUPFAM" id="SSF53448">
    <property type="entry name" value="Nucleotide-diphospho-sugar transferases"/>
    <property type="match status" value="1"/>
</dbReference>
<name>E6R786_CRYGW</name>
<feature type="compositionally biased region" description="Polar residues" evidence="2">
    <location>
        <begin position="358"/>
        <end position="391"/>
    </location>
</feature>
<dbReference type="Gene3D" id="3.90.550.20">
    <property type="match status" value="1"/>
</dbReference>
<gene>
    <name evidence="4" type="ordered locus">CGB_E4440W</name>
</gene>
<sequence>MAAAAYLGGPVTALLFLILETRNDYVRFHAYQSALLTTPLLVVLLLFNLLIPLPAFLRTLFIVVSVGGTLYAAFRAWKDAQEGLERFWLPYIGPVAERWVIPLPQKRHVTLPTLPILLLLLGTGFLLHSLFFSPPPPSALAPPGKYTSSPFLVHPTDFIDPPPPDRPSYIPEPVEPKKKGMLVPDAVHYVYGLKPVPEGQRGEELPYYAYLAMRSALINLSPKVIFFHYEHLPTGPWWDLIRPHLTLIKTQVPESIYGRPLKHFAHKADVLRLLAMKYSGGIYLDIDIYVYASSSSGSRNRLTICCTTLQRWAWKRPLTLGGRLSIPKVFVTQSSYLNPTLYSSIGGSPLMKLLTEVSGPNTASSSHGQVNSPVNTRQKSKSSPNAHSSGQCGMGTRSKRHTRRLNTTLKRPDNMRKLPSPLDHTHTHTHPR</sequence>
<evidence type="ECO:0000256" key="1">
    <source>
        <dbReference type="ARBA" id="ARBA00009003"/>
    </source>
</evidence>
<accession>E6R786</accession>
<dbReference type="AlphaFoldDB" id="E6R786"/>
<reference evidence="4 5" key="1">
    <citation type="journal article" date="2011" name="MBio">
        <title>Genome variation in Cryptococcus gattii, an emerging pathogen of immunocompetent hosts.</title>
        <authorList>
            <person name="D'Souza C.A."/>
            <person name="Kronstad J.W."/>
            <person name="Taylor G."/>
            <person name="Warren R."/>
            <person name="Yuen M."/>
            <person name="Hu G."/>
            <person name="Jung W.H."/>
            <person name="Sham A."/>
            <person name="Kidd S.E."/>
            <person name="Tangen K."/>
            <person name="Lee N."/>
            <person name="Zeilmaker T."/>
            <person name="Sawkins J."/>
            <person name="McVicker G."/>
            <person name="Shah S."/>
            <person name="Gnerre S."/>
            <person name="Griggs A."/>
            <person name="Zeng Q."/>
            <person name="Bartlett K."/>
            <person name="Li W."/>
            <person name="Wang X."/>
            <person name="Heitman J."/>
            <person name="Stajich J.E."/>
            <person name="Fraser J.A."/>
            <person name="Meyer W."/>
            <person name="Carter D."/>
            <person name="Schein J."/>
            <person name="Krzywinski M."/>
            <person name="Kwon-Chung K.J."/>
            <person name="Varma A."/>
            <person name="Wang J."/>
            <person name="Brunham R."/>
            <person name="Fyfe M."/>
            <person name="Ouellette B.F."/>
            <person name="Siddiqui A."/>
            <person name="Marra M."/>
            <person name="Jones S."/>
            <person name="Holt R."/>
            <person name="Birren B.W."/>
            <person name="Galagan J.E."/>
            <person name="Cuomo C.A."/>
        </authorList>
    </citation>
    <scope>NUCLEOTIDE SEQUENCE [LARGE SCALE GENOMIC DNA]</scope>
    <source>
        <strain evidence="5">WM276 / ATCC MYA-4071</strain>
    </source>
</reference>
<evidence type="ECO:0000256" key="2">
    <source>
        <dbReference type="SAM" id="MobiDB-lite"/>
    </source>
</evidence>
<proteinExistence type="inferred from homology"/>
<dbReference type="PANTHER" id="PTHR46830">
    <property type="entry name" value="TRANSFERASE, PUTATIVE-RELATED"/>
    <property type="match status" value="1"/>
</dbReference>
<dbReference type="InterPro" id="IPR007577">
    <property type="entry name" value="GlycoTrfase_DXD_sugar-bd_CS"/>
</dbReference>
<dbReference type="Proteomes" id="UP000007805">
    <property type="component" value="Chromosome E"/>
</dbReference>
<comment type="similarity">
    <text evidence="1">Belongs to the glycosyltransferase 32 family.</text>
</comment>